<evidence type="ECO:0008006" key="3">
    <source>
        <dbReference type="Google" id="ProtNLM"/>
    </source>
</evidence>
<accession>A0A382W6Y6</accession>
<keyword evidence="1" id="KW-1133">Transmembrane helix</keyword>
<reference evidence="2" key="1">
    <citation type="submission" date="2018-05" db="EMBL/GenBank/DDBJ databases">
        <authorList>
            <person name="Lanie J.A."/>
            <person name="Ng W.-L."/>
            <person name="Kazmierczak K.M."/>
            <person name="Andrzejewski T.M."/>
            <person name="Davidsen T.M."/>
            <person name="Wayne K.J."/>
            <person name="Tettelin H."/>
            <person name="Glass J.I."/>
            <person name="Rusch D."/>
            <person name="Podicherti R."/>
            <person name="Tsui H.-C.T."/>
            <person name="Winkler M.E."/>
        </authorList>
    </citation>
    <scope>NUCLEOTIDE SEQUENCE</scope>
</reference>
<organism evidence="2">
    <name type="scientific">marine metagenome</name>
    <dbReference type="NCBI Taxonomy" id="408172"/>
    <lineage>
        <taxon>unclassified sequences</taxon>
        <taxon>metagenomes</taxon>
        <taxon>ecological metagenomes</taxon>
    </lineage>
</organism>
<evidence type="ECO:0000313" key="2">
    <source>
        <dbReference type="EMBL" id="SVD54310.1"/>
    </source>
</evidence>
<gene>
    <name evidence="2" type="ORF">METZ01_LOCUS407164</name>
</gene>
<feature type="transmembrane region" description="Helical" evidence="1">
    <location>
        <begin position="149"/>
        <end position="166"/>
    </location>
</feature>
<keyword evidence="1" id="KW-0472">Membrane</keyword>
<feature type="transmembrane region" description="Helical" evidence="1">
    <location>
        <begin position="83"/>
        <end position="102"/>
    </location>
</feature>
<feature type="transmembrane region" description="Helical" evidence="1">
    <location>
        <begin position="21"/>
        <end position="37"/>
    </location>
</feature>
<keyword evidence="1" id="KW-0812">Transmembrane</keyword>
<dbReference type="Pfam" id="PF04307">
    <property type="entry name" value="YdjM"/>
    <property type="match status" value="1"/>
</dbReference>
<proteinExistence type="predicted"/>
<feature type="transmembrane region" description="Helical" evidence="1">
    <location>
        <begin position="49"/>
        <end position="71"/>
    </location>
</feature>
<dbReference type="EMBL" id="UINC01157362">
    <property type="protein sequence ID" value="SVD54310.1"/>
    <property type="molecule type" value="Genomic_DNA"/>
</dbReference>
<evidence type="ECO:0000256" key="1">
    <source>
        <dbReference type="SAM" id="Phobius"/>
    </source>
</evidence>
<feature type="non-terminal residue" evidence="2">
    <location>
        <position position="1"/>
    </location>
</feature>
<name>A0A382W6Y6_9ZZZZ</name>
<protein>
    <recommendedName>
        <fullName evidence="3">Metal-dependent hydrolase</fullName>
    </recommendedName>
</protein>
<sequence length="175" mass="20075">VFLPSHLASGYILGQFVKRPLWTISPFMPVLLIASILPDVDGLMSETVAGHHSILHTPICWILIFGLMVFVGSIMQNKKIKPISLGIFLGTQLHLITDWITARTVGIKWLYPFSDKDYFLYQIQPEQGQLPVWEMVQNPYFSFYMDNGLLFWIEIGIVIISVFLLSKNRLSKFDK</sequence>
<dbReference type="AlphaFoldDB" id="A0A382W6Y6"/>
<dbReference type="InterPro" id="IPR007404">
    <property type="entry name" value="YdjM-like"/>
</dbReference>